<evidence type="ECO:0000313" key="1">
    <source>
        <dbReference type="EMBL" id="KAF6724826.1"/>
    </source>
</evidence>
<sequence length="131" mass="15014">MCTRMRTTLSSSHSLSSVHRSSHLLPFHPHTCTFDSSRRIKAPSLWCRRSVLYYPHEWRTVPQFDKSDVALVARRRRLVKLACLILCVSCEACQSDILRLAMRHDVMRIALHIASLSVYICAEISPQFGST</sequence>
<comment type="caution">
    <text evidence="1">The sequence shown here is derived from an EMBL/GenBank/DDBJ whole genome shotgun (WGS) entry which is preliminary data.</text>
</comment>
<dbReference type="AlphaFoldDB" id="A0A834CDS4"/>
<organism evidence="1 2">
    <name type="scientific">Oryzias melastigma</name>
    <name type="common">Marine medaka</name>
    <dbReference type="NCBI Taxonomy" id="30732"/>
    <lineage>
        <taxon>Eukaryota</taxon>
        <taxon>Metazoa</taxon>
        <taxon>Chordata</taxon>
        <taxon>Craniata</taxon>
        <taxon>Vertebrata</taxon>
        <taxon>Euteleostomi</taxon>
        <taxon>Actinopterygii</taxon>
        <taxon>Neopterygii</taxon>
        <taxon>Teleostei</taxon>
        <taxon>Neoteleostei</taxon>
        <taxon>Acanthomorphata</taxon>
        <taxon>Ovalentaria</taxon>
        <taxon>Atherinomorphae</taxon>
        <taxon>Beloniformes</taxon>
        <taxon>Adrianichthyidae</taxon>
        <taxon>Oryziinae</taxon>
        <taxon>Oryzias</taxon>
    </lineage>
</organism>
<proteinExistence type="predicted"/>
<dbReference type="EMBL" id="WKFB01000382">
    <property type="protein sequence ID" value="KAF6724826.1"/>
    <property type="molecule type" value="Genomic_DNA"/>
</dbReference>
<accession>A0A834CDS4</accession>
<evidence type="ECO:0000313" key="2">
    <source>
        <dbReference type="Proteomes" id="UP000646548"/>
    </source>
</evidence>
<reference evidence="1" key="1">
    <citation type="journal article" name="BMC Genomics">
        <title>Long-read sequencing and de novo genome assembly of marine medaka (Oryzias melastigma).</title>
        <authorList>
            <person name="Liang P."/>
            <person name="Saqib H.S.A."/>
            <person name="Ni X."/>
            <person name="Shen Y."/>
        </authorList>
    </citation>
    <scope>NUCLEOTIDE SEQUENCE</scope>
    <source>
        <strain evidence="1">Bigg-433</strain>
    </source>
</reference>
<protein>
    <submittedName>
        <fullName evidence="1">Uncharacterized protein</fullName>
    </submittedName>
</protein>
<dbReference type="Proteomes" id="UP000646548">
    <property type="component" value="Unassembled WGS sequence"/>
</dbReference>
<gene>
    <name evidence="1" type="ORF">FQA47_012457</name>
</gene>
<name>A0A834CDS4_ORYME</name>